<feature type="region of interest" description="Disordered" evidence="1">
    <location>
        <begin position="1"/>
        <end position="93"/>
    </location>
</feature>
<feature type="region of interest" description="Disordered" evidence="1">
    <location>
        <begin position="133"/>
        <end position="220"/>
    </location>
</feature>
<feature type="compositionally biased region" description="Basic and acidic residues" evidence="1">
    <location>
        <begin position="44"/>
        <end position="66"/>
    </location>
</feature>
<comment type="caution">
    <text evidence="2">The sequence shown here is derived from an EMBL/GenBank/DDBJ whole genome shotgun (WGS) entry which is preliminary data.</text>
</comment>
<gene>
    <name evidence="2" type="ORF">APC1461_0030</name>
</gene>
<name>A0A2N0TLW3_BIFLN</name>
<feature type="compositionally biased region" description="Gly residues" evidence="1">
    <location>
        <begin position="16"/>
        <end position="43"/>
    </location>
</feature>
<accession>A0A2N0TLW3</accession>
<dbReference type="RefSeq" id="WP_029680481.1">
    <property type="nucleotide sequence ID" value="NZ_PJEG01000001.1"/>
</dbReference>
<sequence>MAQEHNGGSGERRGHYGNGNGRGNGHYGKGRGPSRPGRGGKPGYGHEGRGGKGGFRKDFRKSDGFRAEGAGEGGEERRDFHKGPRRDFQRGGYDSLAVLTGVTNPRELMLVPAHLRPTYVARDLRALLEPARAPERTEDGGWACGGAVARGRRRAARDRGRRRRHRRSQSRSGRRLGGRGQRPRHRRHGAAGVRRAMSGATDRTDATDAPAGARPPLEKRYPGLATLSACDDEGKAKVLRDVLDGLRRELDEEQA</sequence>
<evidence type="ECO:0000256" key="1">
    <source>
        <dbReference type="SAM" id="MobiDB-lite"/>
    </source>
</evidence>
<evidence type="ECO:0000313" key="2">
    <source>
        <dbReference type="EMBL" id="PKD15734.1"/>
    </source>
</evidence>
<evidence type="ECO:0000313" key="3">
    <source>
        <dbReference type="Proteomes" id="UP000232928"/>
    </source>
</evidence>
<feature type="compositionally biased region" description="Basic and acidic residues" evidence="1">
    <location>
        <begin position="74"/>
        <end position="89"/>
    </location>
</feature>
<organism evidence="2 3">
    <name type="scientific">Bifidobacterium longum</name>
    <dbReference type="NCBI Taxonomy" id="216816"/>
    <lineage>
        <taxon>Bacteria</taxon>
        <taxon>Bacillati</taxon>
        <taxon>Actinomycetota</taxon>
        <taxon>Actinomycetes</taxon>
        <taxon>Bifidobacteriales</taxon>
        <taxon>Bifidobacteriaceae</taxon>
        <taxon>Bifidobacterium</taxon>
    </lineage>
</organism>
<feature type="compositionally biased region" description="Low complexity" evidence="1">
    <location>
        <begin position="190"/>
        <end position="215"/>
    </location>
</feature>
<feature type="compositionally biased region" description="Basic residues" evidence="1">
    <location>
        <begin position="150"/>
        <end position="189"/>
    </location>
</feature>
<reference evidence="2 3" key="1">
    <citation type="submission" date="2017-12" db="EMBL/GenBank/DDBJ databases">
        <title>Bifidobacterium longum APC/DPC strains.</title>
        <authorList>
            <person name="Arboleya S."/>
        </authorList>
    </citation>
    <scope>NUCLEOTIDE SEQUENCE [LARGE SCALE GENOMIC DNA]</scope>
    <source>
        <strain evidence="2 3">APC1461</strain>
    </source>
</reference>
<proteinExistence type="predicted"/>
<protein>
    <submittedName>
        <fullName evidence="2">Haloacid dehalogenase</fullName>
    </submittedName>
</protein>
<dbReference type="AlphaFoldDB" id="A0A2N0TLW3"/>
<dbReference type="Proteomes" id="UP000232928">
    <property type="component" value="Unassembled WGS sequence"/>
</dbReference>
<dbReference type="EMBL" id="PJEG01000001">
    <property type="protein sequence ID" value="PKD15734.1"/>
    <property type="molecule type" value="Genomic_DNA"/>
</dbReference>